<evidence type="ECO:0000256" key="1">
    <source>
        <dbReference type="ARBA" id="ARBA00004141"/>
    </source>
</evidence>
<evidence type="ECO:0000313" key="6">
    <source>
        <dbReference type="EMBL" id="KAJ1966593.1"/>
    </source>
</evidence>
<dbReference type="GO" id="GO:0015095">
    <property type="term" value="F:magnesium ion transmembrane transporter activity"/>
    <property type="evidence" value="ECO:0007669"/>
    <property type="project" value="InterPro"/>
</dbReference>
<dbReference type="InterPro" id="IPR037185">
    <property type="entry name" value="EmrE-like"/>
</dbReference>
<keyword evidence="2 5" id="KW-0812">Transmembrane</keyword>
<protein>
    <recommendedName>
        <fullName evidence="8">DUF803-domain-containing protein</fullName>
    </recommendedName>
</protein>
<dbReference type="Pfam" id="PF05653">
    <property type="entry name" value="Mg_trans_NIPA"/>
    <property type="match status" value="1"/>
</dbReference>
<keyword evidence="3 5" id="KW-1133">Transmembrane helix</keyword>
<evidence type="ECO:0000256" key="5">
    <source>
        <dbReference type="SAM" id="Phobius"/>
    </source>
</evidence>
<dbReference type="PANTHER" id="PTHR12570:SF85">
    <property type="entry name" value="DUF803 DOMAIN MEMBRANE PROTEIN (AFU_ORTHOLOGUE AFUA_1G15880)"/>
    <property type="match status" value="1"/>
</dbReference>
<dbReference type="SUPFAM" id="SSF103481">
    <property type="entry name" value="Multidrug resistance efflux transporter EmrE"/>
    <property type="match status" value="1"/>
</dbReference>
<keyword evidence="7" id="KW-1185">Reference proteome</keyword>
<dbReference type="InterPro" id="IPR008521">
    <property type="entry name" value="Mg_trans_NIPA"/>
</dbReference>
<evidence type="ECO:0008006" key="8">
    <source>
        <dbReference type="Google" id="ProtNLM"/>
    </source>
</evidence>
<feature type="transmembrane region" description="Helical" evidence="5">
    <location>
        <begin position="106"/>
        <end position="125"/>
    </location>
</feature>
<feature type="transmembrane region" description="Helical" evidence="5">
    <location>
        <begin position="210"/>
        <end position="230"/>
    </location>
</feature>
<comment type="caution">
    <text evidence="6">The sequence shown here is derived from an EMBL/GenBank/DDBJ whole genome shotgun (WGS) entry which is preliminary data.</text>
</comment>
<keyword evidence="4 5" id="KW-0472">Membrane</keyword>
<evidence type="ECO:0000313" key="7">
    <source>
        <dbReference type="Proteomes" id="UP001150925"/>
    </source>
</evidence>
<feature type="transmembrane region" description="Helical" evidence="5">
    <location>
        <begin position="274"/>
        <end position="293"/>
    </location>
</feature>
<dbReference type="Proteomes" id="UP001150925">
    <property type="component" value="Unassembled WGS sequence"/>
</dbReference>
<dbReference type="AlphaFoldDB" id="A0A9W8AQI1"/>
<feature type="transmembrane region" description="Helical" evidence="5">
    <location>
        <begin position="145"/>
        <end position="162"/>
    </location>
</feature>
<evidence type="ECO:0000256" key="4">
    <source>
        <dbReference type="ARBA" id="ARBA00023136"/>
    </source>
</evidence>
<evidence type="ECO:0000256" key="3">
    <source>
        <dbReference type="ARBA" id="ARBA00022989"/>
    </source>
</evidence>
<feature type="transmembrane region" description="Helical" evidence="5">
    <location>
        <begin position="52"/>
        <end position="71"/>
    </location>
</feature>
<dbReference type="GO" id="GO:0016020">
    <property type="term" value="C:membrane"/>
    <property type="evidence" value="ECO:0007669"/>
    <property type="project" value="UniProtKB-SubCell"/>
</dbReference>
<proteinExistence type="predicted"/>
<gene>
    <name evidence="6" type="ORF">IWQ62_002369</name>
</gene>
<name>A0A9W8AQI1_9FUNG</name>
<feature type="transmembrane region" description="Helical" evidence="5">
    <location>
        <begin position="174"/>
        <end position="198"/>
    </location>
</feature>
<feature type="transmembrane region" description="Helical" evidence="5">
    <location>
        <begin position="12"/>
        <end position="32"/>
    </location>
</feature>
<dbReference type="EMBL" id="JANBPY010000493">
    <property type="protein sequence ID" value="KAJ1966593.1"/>
    <property type="molecule type" value="Genomic_DNA"/>
</dbReference>
<organism evidence="6 7">
    <name type="scientific">Dispira parvispora</name>
    <dbReference type="NCBI Taxonomy" id="1520584"/>
    <lineage>
        <taxon>Eukaryota</taxon>
        <taxon>Fungi</taxon>
        <taxon>Fungi incertae sedis</taxon>
        <taxon>Zoopagomycota</taxon>
        <taxon>Kickxellomycotina</taxon>
        <taxon>Dimargaritomycetes</taxon>
        <taxon>Dimargaritales</taxon>
        <taxon>Dimargaritaceae</taxon>
        <taxon>Dispira</taxon>
    </lineage>
</organism>
<comment type="subcellular location">
    <subcellularLocation>
        <location evidence="1">Membrane</location>
        <topology evidence="1">Multi-pass membrane protein</topology>
    </subcellularLocation>
</comment>
<reference evidence="6" key="1">
    <citation type="submission" date="2022-07" db="EMBL/GenBank/DDBJ databases">
        <title>Phylogenomic reconstructions and comparative analyses of Kickxellomycotina fungi.</title>
        <authorList>
            <person name="Reynolds N.K."/>
            <person name="Stajich J.E."/>
            <person name="Barry K."/>
            <person name="Grigoriev I.V."/>
            <person name="Crous P."/>
            <person name="Smith M.E."/>
        </authorList>
    </citation>
    <scope>NUCLEOTIDE SEQUENCE</scope>
    <source>
        <strain evidence="6">RSA 1196</strain>
    </source>
</reference>
<feature type="transmembrane region" description="Helical" evidence="5">
    <location>
        <begin position="242"/>
        <end position="262"/>
    </location>
</feature>
<sequence>MSMTGEKYVGMGLAMASSMLIGASFVLTKKGLMNTSAKYGSASDSFAYFRNWIWWCGMVVMGLGELSNFAAYSFAPAVLVTPLGALSVIVGAILASIFLGERITPTGKAGCALCLLGSMVIILHAPEDEKIESVDEIFRLCLRPWFLLYTIAVTLFSLIMIFKVAPKYGRSNPLIYISICSLVGSLTVTACKGFGIALKLTFAGNNQLTHVSTYVFAFTVALCIVVQMNYFNKALEVFSTNIVNPIYYVFFTTATILASITLFRGLSKTDTVDITSLICGFLTIFIGVFLLNTCKAELAATDKCMADSINLREIRTIDHESSDSVGLLESHHRQSSFHHDSPIALSPEEEQAALSRSSETLTPGTLRYADRHSIQV</sequence>
<dbReference type="PANTHER" id="PTHR12570">
    <property type="match status" value="1"/>
</dbReference>
<accession>A0A9W8AQI1</accession>
<evidence type="ECO:0000256" key="2">
    <source>
        <dbReference type="ARBA" id="ARBA00022692"/>
    </source>
</evidence>
<dbReference type="OrthoDB" id="6428174at2759"/>
<feature type="transmembrane region" description="Helical" evidence="5">
    <location>
        <begin position="77"/>
        <end position="99"/>
    </location>
</feature>